<feature type="non-terminal residue" evidence="7">
    <location>
        <position position="96"/>
    </location>
</feature>
<dbReference type="PANTHER" id="PTHR12231">
    <property type="entry name" value="CTX-RELATED TYPE I TRANSMEMBRANE PROTEIN"/>
    <property type="match status" value="1"/>
</dbReference>
<dbReference type="InterPro" id="IPR007110">
    <property type="entry name" value="Ig-like_dom"/>
</dbReference>
<dbReference type="Pfam" id="PF07679">
    <property type="entry name" value="I-set"/>
    <property type="match status" value="1"/>
</dbReference>
<accession>A0A7L1U0X4</accession>
<dbReference type="AlphaFoldDB" id="A0A7L1U0X4"/>
<dbReference type="InterPro" id="IPR003599">
    <property type="entry name" value="Ig_sub"/>
</dbReference>
<keyword evidence="3" id="KW-1015">Disulfide bond</keyword>
<dbReference type="InterPro" id="IPR013098">
    <property type="entry name" value="Ig_I-set"/>
</dbReference>
<proteinExistence type="predicted"/>
<keyword evidence="8" id="KW-1185">Reference proteome</keyword>
<dbReference type="PROSITE" id="PS50835">
    <property type="entry name" value="IG_LIKE"/>
    <property type="match status" value="1"/>
</dbReference>
<organism evidence="7 8">
    <name type="scientific">Phainopepla nitens</name>
    <name type="common">Phainopepla</name>
    <dbReference type="NCBI Taxonomy" id="161653"/>
    <lineage>
        <taxon>Eukaryota</taxon>
        <taxon>Metazoa</taxon>
        <taxon>Chordata</taxon>
        <taxon>Craniata</taxon>
        <taxon>Vertebrata</taxon>
        <taxon>Euteleostomi</taxon>
        <taxon>Archelosauria</taxon>
        <taxon>Archosauria</taxon>
        <taxon>Dinosauria</taxon>
        <taxon>Saurischia</taxon>
        <taxon>Theropoda</taxon>
        <taxon>Coelurosauria</taxon>
        <taxon>Aves</taxon>
        <taxon>Neognathae</taxon>
        <taxon>Neoaves</taxon>
        <taxon>Telluraves</taxon>
        <taxon>Australaves</taxon>
        <taxon>Passeriformes</taxon>
        <taxon>Bombycillidae</taxon>
        <taxon>Phainopepla</taxon>
    </lineage>
</organism>
<sequence>ELPVQILTPDSALYEVVENQTAFLHCHAFGAPAPTVEWLNPALEPALQDDRAFAFTNGTLRLGPAARGDSGGFTCRAHNPHSNGSVTARLSVRGQR</sequence>
<dbReference type="SUPFAM" id="SSF48726">
    <property type="entry name" value="Immunoglobulin"/>
    <property type="match status" value="1"/>
</dbReference>
<evidence type="ECO:0000313" key="8">
    <source>
        <dbReference type="Proteomes" id="UP000579685"/>
    </source>
</evidence>
<dbReference type="FunFam" id="2.60.40.10:FF:000347">
    <property type="entry name" value="Neuronal cell adhesion molecule"/>
    <property type="match status" value="1"/>
</dbReference>
<dbReference type="InterPro" id="IPR036179">
    <property type="entry name" value="Ig-like_dom_sf"/>
</dbReference>
<evidence type="ECO:0000259" key="6">
    <source>
        <dbReference type="PROSITE" id="PS50835"/>
    </source>
</evidence>
<evidence type="ECO:0000256" key="1">
    <source>
        <dbReference type="ARBA" id="ARBA00022729"/>
    </source>
</evidence>
<dbReference type="PANTHER" id="PTHR12231:SF241">
    <property type="entry name" value="L1 CELL ADHESION MOLECULE"/>
    <property type="match status" value="1"/>
</dbReference>
<dbReference type="EMBL" id="VXBQ01003920">
    <property type="protein sequence ID" value="NXO64068.1"/>
    <property type="molecule type" value="Genomic_DNA"/>
</dbReference>
<evidence type="ECO:0000313" key="7">
    <source>
        <dbReference type="EMBL" id="NXO64068.1"/>
    </source>
</evidence>
<dbReference type="SMART" id="SM00409">
    <property type="entry name" value="IG"/>
    <property type="match status" value="1"/>
</dbReference>
<feature type="non-terminal residue" evidence="7">
    <location>
        <position position="1"/>
    </location>
</feature>
<dbReference type="SMART" id="SM00408">
    <property type="entry name" value="IGc2"/>
    <property type="match status" value="1"/>
</dbReference>
<evidence type="ECO:0000256" key="3">
    <source>
        <dbReference type="ARBA" id="ARBA00023157"/>
    </source>
</evidence>
<protein>
    <submittedName>
        <fullName evidence="7">NGCA protein</fullName>
    </submittedName>
</protein>
<name>A0A7L1U0X4_PHANI</name>
<gene>
    <name evidence="7" type="primary">Ngca</name>
    <name evidence="7" type="ORF">PHANIT_R15290</name>
</gene>
<keyword evidence="2" id="KW-0677">Repeat</keyword>
<evidence type="ECO:0000256" key="2">
    <source>
        <dbReference type="ARBA" id="ARBA00022737"/>
    </source>
</evidence>
<keyword evidence="4" id="KW-0393">Immunoglobulin domain</keyword>
<evidence type="ECO:0000256" key="5">
    <source>
        <dbReference type="SAM" id="MobiDB-lite"/>
    </source>
</evidence>
<dbReference type="InterPro" id="IPR013783">
    <property type="entry name" value="Ig-like_fold"/>
</dbReference>
<feature type="domain" description="Ig-like" evidence="6">
    <location>
        <begin position="3"/>
        <end position="91"/>
    </location>
</feature>
<keyword evidence="1" id="KW-0732">Signal</keyword>
<dbReference type="Proteomes" id="UP000579685">
    <property type="component" value="Unassembled WGS sequence"/>
</dbReference>
<feature type="region of interest" description="Disordered" evidence="5">
    <location>
        <begin position="71"/>
        <end position="96"/>
    </location>
</feature>
<dbReference type="Gene3D" id="2.60.40.10">
    <property type="entry name" value="Immunoglobulins"/>
    <property type="match status" value="1"/>
</dbReference>
<dbReference type="InterPro" id="IPR003598">
    <property type="entry name" value="Ig_sub2"/>
</dbReference>
<evidence type="ECO:0000256" key="4">
    <source>
        <dbReference type="ARBA" id="ARBA00023319"/>
    </source>
</evidence>
<comment type="caution">
    <text evidence="7">The sequence shown here is derived from an EMBL/GenBank/DDBJ whole genome shotgun (WGS) entry which is preliminary data.</text>
</comment>
<dbReference type="InterPro" id="IPR051170">
    <property type="entry name" value="Neural/epithelial_adhesion"/>
</dbReference>
<reference evidence="7 8" key="1">
    <citation type="submission" date="2019-09" db="EMBL/GenBank/DDBJ databases">
        <title>Bird 10,000 Genomes (B10K) Project - Family phase.</title>
        <authorList>
            <person name="Zhang G."/>
        </authorList>
    </citation>
    <scope>NUCLEOTIDE SEQUENCE [LARGE SCALE GENOMIC DNA]</scope>
    <source>
        <strain evidence="7">B10K-DU-002-32</strain>
        <tissue evidence="7">Muscle</tissue>
    </source>
</reference>
<dbReference type="GO" id="GO:0043005">
    <property type="term" value="C:neuron projection"/>
    <property type="evidence" value="ECO:0007669"/>
    <property type="project" value="TreeGrafter"/>
</dbReference>